<accession>A0A1W0WG77</accession>
<reference evidence="10" key="1">
    <citation type="submission" date="2017-01" db="EMBL/GenBank/DDBJ databases">
        <title>Comparative genomics of anhydrobiosis in the tardigrade Hypsibius dujardini.</title>
        <authorList>
            <person name="Yoshida Y."/>
            <person name="Koutsovoulos G."/>
            <person name="Laetsch D."/>
            <person name="Stevens L."/>
            <person name="Kumar S."/>
            <person name="Horikawa D."/>
            <person name="Ishino K."/>
            <person name="Komine S."/>
            <person name="Tomita M."/>
            <person name="Blaxter M."/>
            <person name="Arakawa K."/>
        </authorList>
    </citation>
    <scope>NUCLEOTIDE SEQUENCE [LARGE SCALE GENOMIC DNA]</scope>
    <source>
        <strain evidence="10">Z151</strain>
    </source>
</reference>
<comment type="caution">
    <text evidence="9">The sequence shown here is derived from an EMBL/GenBank/DDBJ whole genome shotgun (WGS) entry which is preliminary data.</text>
</comment>
<keyword evidence="1" id="KW-0808">Transferase</keyword>
<evidence type="ECO:0000256" key="1">
    <source>
        <dbReference type="ARBA" id="ARBA00022679"/>
    </source>
</evidence>
<keyword evidence="6" id="KW-0695">RNA-directed DNA polymerase</keyword>
<feature type="domain" description="Reverse transcriptase RNase H-like" evidence="8">
    <location>
        <begin position="1"/>
        <end position="66"/>
    </location>
</feature>
<evidence type="ECO:0000256" key="6">
    <source>
        <dbReference type="ARBA" id="ARBA00022918"/>
    </source>
</evidence>
<dbReference type="InterPro" id="IPR041373">
    <property type="entry name" value="RT_RNaseH"/>
</dbReference>
<dbReference type="GO" id="GO:0016787">
    <property type="term" value="F:hydrolase activity"/>
    <property type="evidence" value="ECO:0007669"/>
    <property type="project" value="UniProtKB-KW"/>
</dbReference>
<feature type="compositionally biased region" description="Low complexity" evidence="7">
    <location>
        <begin position="169"/>
        <end position="178"/>
    </location>
</feature>
<evidence type="ECO:0000256" key="2">
    <source>
        <dbReference type="ARBA" id="ARBA00022695"/>
    </source>
</evidence>
<dbReference type="OrthoDB" id="425619at2759"/>
<feature type="region of interest" description="Disordered" evidence="7">
    <location>
        <begin position="147"/>
        <end position="178"/>
    </location>
</feature>
<evidence type="ECO:0000256" key="3">
    <source>
        <dbReference type="ARBA" id="ARBA00022722"/>
    </source>
</evidence>
<evidence type="ECO:0000256" key="4">
    <source>
        <dbReference type="ARBA" id="ARBA00022759"/>
    </source>
</evidence>
<dbReference type="AlphaFoldDB" id="A0A1W0WG77"/>
<dbReference type="CDD" id="cd09274">
    <property type="entry name" value="RNase_HI_RT_Ty3"/>
    <property type="match status" value="1"/>
</dbReference>
<dbReference type="Proteomes" id="UP000192578">
    <property type="component" value="Unassembled WGS sequence"/>
</dbReference>
<keyword evidence="2" id="KW-0548">Nucleotidyltransferase</keyword>
<dbReference type="Pfam" id="PF17917">
    <property type="entry name" value="RT_RNaseH"/>
    <property type="match status" value="1"/>
</dbReference>
<dbReference type="GO" id="GO:0003964">
    <property type="term" value="F:RNA-directed DNA polymerase activity"/>
    <property type="evidence" value="ECO:0007669"/>
    <property type="project" value="UniProtKB-KW"/>
</dbReference>
<proteinExistence type="predicted"/>
<evidence type="ECO:0000313" key="10">
    <source>
        <dbReference type="Proteomes" id="UP000192578"/>
    </source>
</evidence>
<dbReference type="SUPFAM" id="SSF56672">
    <property type="entry name" value="DNA/RNA polymerases"/>
    <property type="match status" value="1"/>
</dbReference>
<sequence length="178" mass="20352">MNAAQPNYSFTQRECLAIVWTCEKYRYYLLGREVTCYTDHHSLCWLFNFQSPSSLLVRWALRLQEYELRVIHKSGKTHADGDCLSRYPVPVSEEQQLFALKGVDDMHFDGVDMAAEQLKDVWIRETINSMLVVKSVKKEAWTMPSATYSPEPVANPGTCQPPGPPVRPSPFVRSAHSK</sequence>
<keyword evidence="5" id="KW-0378">Hydrolase</keyword>
<dbReference type="GO" id="GO:0004519">
    <property type="term" value="F:endonuclease activity"/>
    <property type="evidence" value="ECO:0007669"/>
    <property type="project" value="UniProtKB-KW"/>
</dbReference>
<evidence type="ECO:0000256" key="5">
    <source>
        <dbReference type="ARBA" id="ARBA00022801"/>
    </source>
</evidence>
<evidence type="ECO:0000256" key="7">
    <source>
        <dbReference type="SAM" id="MobiDB-lite"/>
    </source>
</evidence>
<dbReference type="PANTHER" id="PTHR37984">
    <property type="entry name" value="PROTEIN CBG26694"/>
    <property type="match status" value="1"/>
</dbReference>
<dbReference type="PANTHER" id="PTHR37984:SF5">
    <property type="entry name" value="PROTEIN NYNRIN-LIKE"/>
    <property type="match status" value="1"/>
</dbReference>
<protein>
    <recommendedName>
        <fullName evidence="8">Reverse transcriptase RNase H-like domain-containing protein</fullName>
    </recommendedName>
</protein>
<dbReference type="InterPro" id="IPR043502">
    <property type="entry name" value="DNA/RNA_pol_sf"/>
</dbReference>
<feature type="compositionally biased region" description="Pro residues" evidence="7">
    <location>
        <begin position="159"/>
        <end position="168"/>
    </location>
</feature>
<evidence type="ECO:0000259" key="8">
    <source>
        <dbReference type="Pfam" id="PF17917"/>
    </source>
</evidence>
<name>A0A1W0WG77_HYPEX</name>
<gene>
    <name evidence="9" type="ORF">BV898_11552</name>
</gene>
<evidence type="ECO:0000313" key="9">
    <source>
        <dbReference type="EMBL" id="OQV14199.1"/>
    </source>
</evidence>
<keyword evidence="10" id="KW-1185">Reference proteome</keyword>
<keyword evidence="4" id="KW-0255">Endonuclease</keyword>
<dbReference type="EMBL" id="MTYJ01000108">
    <property type="protein sequence ID" value="OQV14199.1"/>
    <property type="molecule type" value="Genomic_DNA"/>
</dbReference>
<dbReference type="InterPro" id="IPR050951">
    <property type="entry name" value="Retrovirus_Pol_polyprotein"/>
</dbReference>
<organism evidence="9 10">
    <name type="scientific">Hypsibius exemplaris</name>
    <name type="common">Freshwater tardigrade</name>
    <dbReference type="NCBI Taxonomy" id="2072580"/>
    <lineage>
        <taxon>Eukaryota</taxon>
        <taxon>Metazoa</taxon>
        <taxon>Ecdysozoa</taxon>
        <taxon>Tardigrada</taxon>
        <taxon>Eutardigrada</taxon>
        <taxon>Parachela</taxon>
        <taxon>Hypsibioidea</taxon>
        <taxon>Hypsibiidae</taxon>
        <taxon>Hypsibius</taxon>
    </lineage>
</organism>
<keyword evidence="3" id="KW-0540">Nuclease</keyword>